<dbReference type="PIRSF" id="PIRSF006413">
    <property type="entry name" value="IF-6"/>
    <property type="match status" value="1"/>
</dbReference>
<accession>E1QRD5</accession>
<reference evidence="5" key="2">
    <citation type="journal article" date="2010" name="Stand. Genomic Sci.">
        <title>Complete genome sequence of Vulcanisaeta distributa type strain (IC-017T).</title>
        <authorList>
            <person name="Mavromatis K."/>
            <person name="Sikorski J."/>
            <person name="Pabst E."/>
            <person name="Teshima H."/>
            <person name="Lapidus A."/>
            <person name="Lucas S."/>
            <person name="Nolan M."/>
            <person name="Glavina Del Rio T."/>
            <person name="Cheng J."/>
            <person name="Bruce D."/>
            <person name="Goodwin L."/>
            <person name="Pitluck S."/>
            <person name="Liolios K."/>
            <person name="Ivanova N."/>
            <person name="Mikhailova N."/>
            <person name="Pati A."/>
            <person name="Chen A."/>
            <person name="Palaniappan K."/>
            <person name="Land M."/>
            <person name="Hauser L."/>
            <person name="Chang Y."/>
            <person name="Jeffries C."/>
            <person name="Rohde M."/>
            <person name="Spring S."/>
            <person name="Goker M."/>
            <person name="Wirth R."/>
            <person name="Woyke T."/>
            <person name="Bristow J."/>
            <person name="Eisen J."/>
            <person name="Markowitz V."/>
            <person name="Hugenholtz P."/>
            <person name="Klenk H."/>
            <person name="Kyrpides N."/>
        </authorList>
    </citation>
    <scope>NUCLEOTIDE SEQUENCE [LARGE SCALE GENOMIC DNA]</scope>
    <source>
        <strain evidence="5">DSM 14429 / JCM 11212 / NBRC 100878 / IC-017</strain>
    </source>
</reference>
<dbReference type="InterPro" id="IPR002769">
    <property type="entry name" value="eIF6"/>
</dbReference>
<dbReference type="RefSeq" id="WP_013336357.1">
    <property type="nucleotide sequence ID" value="NC_014537.1"/>
</dbReference>
<reference evidence="4 5" key="1">
    <citation type="journal article" date="2010" name="Stand. Genomic Sci.">
        <title>Complete genome sequence of Vulcanisaeta distributa type strain (IC-017).</title>
        <authorList>
            <person name="Mavromatis K."/>
            <person name="Sikorski J."/>
            <person name="Pabst E."/>
            <person name="Teshima H."/>
            <person name="Lapidus A."/>
            <person name="Lucas S."/>
            <person name="Nolan M."/>
            <person name="Glavina Del Rio T."/>
            <person name="Cheng J.F."/>
            <person name="Bruce D."/>
            <person name="Goodwin L."/>
            <person name="Pitluck S."/>
            <person name="Liolios K."/>
            <person name="Ivanova N."/>
            <person name="Mikhailova N."/>
            <person name="Pati A."/>
            <person name="Chen A."/>
            <person name="Palaniappan K."/>
            <person name="Land M."/>
            <person name="Hauser L."/>
            <person name="Chang Y.J."/>
            <person name="Jeffries C.D."/>
            <person name="Rohde M."/>
            <person name="Spring S."/>
            <person name="Goker M."/>
            <person name="Wirth R."/>
            <person name="Woyke T."/>
            <person name="Bristow J."/>
            <person name="Eisen J.A."/>
            <person name="Markowitz V."/>
            <person name="Hugenholtz P."/>
            <person name="Klenk H.P."/>
            <person name="Kyrpides N.C."/>
        </authorList>
    </citation>
    <scope>NUCLEOTIDE SEQUENCE [LARGE SCALE GENOMIC DNA]</scope>
    <source>
        <strain evidence="5">DSM 14429 / JCM 11212 / NBRC 100878 / IC-017</strain>
    </source>
</reference>
<dbReference type="PANTHER" id="PTHR10784">
    <property type="entry name" value="TRANSLATION INITIATION FACTOR 6"/>
    <property type="match status" value="1"/>
</dbReference>
<sequence length="226" mass="24364">MSRRRFEVAPLSIYGTSTIGVYIFTNNTLTIVPMDVPDKVVNSIRDTLGTSVLKASLAKSPLIGIFMVGNDNGVLVPSIVTEDEVNELKKNGLNVSIIRTRYTAIANLILTNNRKTIVSPIIEKEYVGLIRDTLGTEVIVDEVCGTYLVGSIAVANDKGVLLSPEAKDEDVRKVKDYFGLTVNVGTVNRGRSFLRGGLVVNNNGGLVGSDTTGFEIVRIMQVFGGV</sequence>
<dbReference type="SUPFAM" id="SSF55909">
    <property type="entry name" value="Pentein"/>
    <property type="match status" value="1"/>
</dbReference>
<dbReference type="SMART" id="SM00654">
    <property type="entry name" value="eIF6"/>
    <property type="match status" value="1"/>
</dbReference>
<protein>
    <recommendedName>
        <fullName evidence="3">Translation initiation factor 6</fullName>
        <shortName evidence="3">aIF-6</shortName>
    </recommendedName>
</protein>
<keyword evidence="1 3" id="KW-0396">Initiation factor</keyword>
<dbReference type="GeneID" id="9752178"/>
<evidence type="ECO:0000256" key="2">
    <source>
        <dbReference type="ARBA" id="ARBA00022917"/>
    </source>
</evidence>
<dbReference type="Gene3D" id="3.75.10.10">
    <property type="entry name" value="L-arginine/glycine Amidinotransferase, Chain A"/>
    <property type="match status" value="1"/>
</dbReference>
<dbReference type="EMBL" id="CP002100">
    <property type="protein sequence ID" value="ADN50632.1"/>
    <property type="molecule type" value="Genomic_DNA"/>
</dbReference>
<name>E1QRD5_VULDI</name>
<dbReference type="GO" id="GO:0003743">
    <property type="term" value="F:translation initiation factor activity"/>
    <property type="evidence" value="ECO:0007669"/>
    <property type="project" value="UniProtKB-UniRule"/>
</dbReference>
<proteinExistence type="inferred from homology"/>
<organism evidence="4 5">
    <name type="scientific">Vulcanisaeta distributa (strain DSM 14429 / JCM 11212 / NBRC 100878 / IC-017)</name>
    <dbReference type="NCBI Taxonomy" id="572478"/>
    <lineage>
        <taxon>Archaea</taxon>
        <taxon>Thermoproteota</taxon>
        <taxon>Thermoprotei</taxon>
        <taxon>Thermoproteales</taxon>
        <taxon>Thermoproteaceae</taxon>
        <taxon>Vulcanisaeta</taxon>
    </lineage>
</organism>
<dbReference type="OrthoDB" id="33582at2157"/>
<dbReference type="AlphaFoldDB" id="E1QRD5"/>
<evidence type="ECO:0000313" key="5">
    <source>
        <dbReference type="Proteomes" id="UP000006681"/>
    </source>
</evidence>
<dbReference type="KEGG" id="vdi:Vdis_1246"/>
<evidence type="ECO:0000313" key="4">
    <source>
        <dbReference type="EMBL" id="ADN50632.1"/>
    </source>
</evidence>
<keyword evidence="5" id="KW-1185">Reference proteome</keyword>
<dbReference type="NCBIfam" id="TIGR00323">
    <property type="entry name" value="eIF-6"/>
    <property type="match status" value="1"/>
</dbReference>
<dbReference type="GO" id="GO:0042256">
    <property type="term" value="P:cytosolic ribosome assembly"/>
    <property type="evidence" value="ECO:0007669"/>
    <property type="project" value="InterPro"/>
</dbReference>
<dbReference type="Proteomes" id="UP000006681">
    <property type="component" value="Chromosome"/>
</dbReference>
<dbReference type="STRING" id="572478.Vdis_1246"/>
<dbReference type="HOGENOM" id="CLU_071894_1_0_2"/>
<dbReference type="Pfam" id="PF01912">
    <property type="entry name" value="eIF-6"/>
    <property type="match status" value="1"/>
</dbReference>
<comment type="function">
    <text evidence="3">Binds to the 50S ribosomal subunit and prevents its association with the 30S ribosomal subunit to form the 70S initiation complex.</text>
</comment>
<evidence type="ECO:0000256" key="3">
    <source>
        <dbReference type="HAMAP-Rule" id="MF_00032"/>
    </source>
</evidence>
<evidence type="ECO:0000256" key="1">
    <source>
        <dbReference type="ARBA" id="ARBA00022540"/>
    </source>
</evidence>
<dbReference type="eggNOG" id="arCOG04176">
    <property type="taxonomic scope" value="Archaea"/>
</dbReference>
<dbReference type="GO" id="GO:0043022">
    <property type="term" value="F:ribosome binding"/>
    <property type="evidence" value="ECO:0007669"/>
    <property type="project" value="InterPro"/>
</dbReference>
<comment type="similarity">
    <text evidence="3">Belongs to the eIF-6 family.</text>
</comment>
<keyword evidence="2 3" id="KW-0648">Protein biosynthesis</keyword>
<gene>
    <name evidence="3" type="primary">eif6</name>
    <name evidence="4" type="ordered locus">Vdis_1246</name>
</gene>
<dbReference type="HAMAP" id="MF_00032">
    <property type="entry name" value="eIF_6"/>
    <property type="match status" value="1"/>
</dbReference>